<gene>
    <name evidence="1" type="ORF">TEA_023128</name>
</gene>
<keyword evidence="2" id="KW-1185">Reference proteome</keyword>
<name>A0A4S4EP96_CAMSN</name>
<dbReference type="AlphaFoldDB" id="A0A4S4EP96"/>
<evidence type="ECO:0000313" key="1">
    <source>
        <dbReference type="EMBL" id="THG17936.1"/>
    </source>
</evidence>
<protein>
    <submittedName>
        <fullName evidence="1">Uncharacterized protein</fullName>
    </submittedName>
</protein>
<sequence>METSKRRELVFRDFHYLLPILHPFGDGLCLYLLDMLCIEKGIRDNCFHEDTWEELDLDELSYEGKKLAVCSAATKSSVVCSALRTLLELSASKVLIASLQASLSAKRGEARLQHFMCAEAKRNGEAMEKRLKRALGDEA</sequence>
<dbReference type="EMBL" id="SDRB02003334">
    <property type="protein sequence ID" value="THG17936.1"/>
    <property type="molecule type" value="Genomic_DNA"/>
</dbReference>
<evidence type="ECO:0000313" key="2">
    <source>
        <dbReference type="Proteomes" id="UP000306102"/>
    </source>
</evidence>
<organism evidence="1 2">
    <name type="scientific">Camellia sinensis var. sinensis</name>
    <name type="common">China tea</name>
    <dbReference type="NCBI Taxonomy" id="542762"/>
    <lineage>
        <taxon>Eukaryota</taxon>
        <taxon>Viridiplantae</taxon>
        <taxon>Streptophyta</taxon>
        <taxon>Embryophyta</taxon>
        <taxon>Tracheophyta</taxon>
        <taxon>Spermatophyta</taxon>
        <taxon>Magnoliopsida</taxon>
        <taxon>eudicotyledons</taxon>
        <taxon>Gunneridae</taxon>
        <taxon>Pentapetalae</taxon>
        <taxon>asterids</taxon>
        <taxon>Ericales</taxon>
        <taxon>Theaceae</taxon>
        <taxon>Camellia</taxon>
    </lineage>
</organism>
<reference evidence="1 2" key="1">
    <citation type="journal article" date="2018" name="Proc. Natl. Acad. Sci. U.S.A.">
        <title>Draft genome sequence of Camellia sinensis var. sinensis provides insights into the evolution of the tea genome and tea quality.</title>
        <authorList>
            <person name="Wei C."/>
            <person name="Yang H."/>
            <person name="Wang S."/>
            <person name="Zhao J."/>
            <person name="Liu C."/>
            <person name="Gao L."/>
            <person name="Xia E."/>
            <person name="Lu Y."/>
            <person name="Tai Y."/>
            <person name="She G."/>
            <person name="Sun J."/>
            <person name="Cao H."/>
            <person name="Tong W."/>
            <person name="Gao Q."/>
            <person name="Li Y."/>
            <person name="Deng W."/>
            <person name="Jiang X."/>
            <person name="Wang W."/>
            <person name="Chen Q."/>
            <person name="Zhang S."/>
            <person name="Li H."/>
            <person name="Wu J."/>
            <person name="Wang P."/>
            <person name="Li P."/>
            <person name="Shi C."/>
            <person name="Zheng F."/>
            <person name="Jian J."/>
            <person name="Huang B."/>
            <person name="Shan D."/>
            <person name="Shi M."/>
            <person name="Fang C."/>
            <person name="Yue Y."/>
            <person name="Li F."/>
            <person name="Li D."/>
            <person name="Wei S."/>
            <person name="Han B."/>
            <person name="Jiang C."/>
            <person name="Yin Y."/>
            <person name="Xia T."/>
            <person name="Zhang Z."/>
            <person name="Bennetzen J.L."/>
            <person name="Zhao S."/>
            <person name="Wan X."/>
        </authorList>
    </citation>
    <scope>NUCLEOTIDE SEQUENCE [LARGE SCALE GENOMIC DNA]</scope>
    <source>
        <strain evidence="2">cv. Shuchazao</strain>
        <tissue evidence="1">Leaf</tissue>
    </source>
</reference>
<dbReference type="Proteomes" id="UP000306102">
    <property type="component" value="Unassembled WGS sequence"/>
</dbReference>
<proteinExistence type="predicted"/>
<accession>A0A4S4EP96</accession>
<comment type="caution">
    <text evidence="1">The sequence shown here is derived from an EMBL/GenBank/DDBJ whole genome shotgun (WGS) entry which is preliminary data.</text>
</comment>